<dbReference type="InterPro" id="IPR000182">
    <property type="entry name" value="GNAT_dom"/>
</dbReference>
<gene>
    <name evidence="2" type="ORF">SAMN04488101_1323</name>
</gene>
<name>A0A1W2FAD8_9SPHI</name>
<evidence type="ECO:0000313" key="3">
    <source>
        <dbReference type="Proteomes" id="UP000192678"/>
    </source>
</evidence>
<dbReference type="SUPFAM" id="SSF55729">
    <property type="entry name" value="Acyl-CoA N-acyltransferases (Nat)"/>
    <property type="match status" value="1"/>
</dbReference>
<dbReference type="PANTHER" id="PTHR43792">
    <property type="entry name" value="GNAT FAMILY, PUTATIVE (AFU_ORTHOLOGUE AFUA_3G00765)-RELATED-RELATED"/>
    <property type="match status" value="1"/>
</dbReference>
<reference evidence="2 3" key="1">
    <citation type="submission" date="2017-04" db="EMBL/GenBank/DDBJ databases">
        <authorList>
            <person name="Afonso C.L."/>
            <person name="Miller P.J."/>
            <person name="Scott M.A."/>
            <person name="Spackman E."/>
            <person name="Goraichik I."/>
            <person name="Dimitrov K.M."/>
            <person name="Suarez D.L."/>
            <person name="Swayne D.E."/>
        </authorList>
    </citation>
    <scope>NUCLEOTIDE SEQUENCE [LARGE SCALE GENOMIC DNA]</scope>
    <source>
        <strain evidence="2 3">DSM 19625</strain>
    </source>
</reference>
<feature type="domain" description="N-acetyltransferase" evidence="1">
    <location>
        <begin position="14"/>
        <end position="182"/>
    </location>
</feature>
<keyword evidence="2" id="KW-0808">Transferase</keyword>
<accession>A0A1W2FAD8</accession>
<evidence type="ECO:0000259" key="1">
    <source>
        <dbReference type="PROSITE" id="PS51186"/>
    </source>
</evidence>
<dbReference type="InterPro" id="IPR016181">
    <property type="entry name" value="Acyl_CoA_acyltransferase"/>
</dbReference>
<dbReference type="Gene3D" id="3.40.630.30">
    <property type="match status" value="1"/>
</dbReference>
<dbReference type="GO" id="GO:0016747">
    <property type="term" value="F:acyltransferase activity, transferring groups other than amino-acyl groups"/>
    <property type="evidence" value="ECO:0007669"/>
    <property type="project" value="InterPro"/>
</dbReference>
<dbReference type="PANTHER" id="PTHR43792:SF1">
    <property type="entry name" value="N-ACETYLTRANSFERASE DOMAIN-CONTAINING PROTEIN"/>
    <property type="match status" value="1"/>
</dbReference>
<dbReference type="Proteomes" id="UP000192678">
    <property type="component" value="Unassembled WGS sequence"/>
</dbReference>
<keyword evidence="3" id="KW-1185">Reference proteome</keyword>
<dbReference type="RefSeq" id="WP_084292627.1">
    <property type="nucleotide sequence ID" value="NZ_FWYB01000032.1"/>
</dbReference>
<protein>
    <submittedName>
        <fullName evidence="2">Protein N-acetyltransferase, RimJ/RimL family</fullName>
    </submittedName>
</protein>
<evidence type="ECO:0000313" key="2">
    <source>
        <dbReference type="EMBL" id="SMD18854.1"/>
    </source>
</evidence>
<sequence>MNSNELYIFNSERLGFRDWLESDIDKLATINIDPEVMMFFPGIQAMEITRQFVQRMQRLFRERGFCYFAVERLDTKEFIGFIGLSIQSFESDFTPCVDIGWRLDRKQWYKGFATEGAKRCIAYAFKDLKLKTINAIAPKVNEPSVSVMQKIGMKEVKVFNHPLLKSSERLRECVLYEILNDEEEIAFFGD</sequence>
<proteinExistence type="predicted"/>
<dbReference type="Pfam" id="PF13302">
    <property type="entry name" value="Acetyltransf_3"/>
    <property type="match status" value="1"/>
</dbReference>
<dbReference type="InterPro" id="IPR051531">
    <property type="entry name" value="N-acetyltransferase"/>
</dbReference>
<dbReference type="EMBL" id="FWYB01000032">
    <property type="protein sequence ID" value="SMD18854.1"/>
    <property type="molecule type" value="Genomic_DNA"/>
</dbReference>
<dbReference type="STRING" id="475255.SAMN04488101_1323"/>
<organism evidence="2 3">
    <name type="scientific">Pedobacter nyackensis</name>
    <dbReference type="NCBI Taxonomy" id="475255"/>
    <lineage>
        <taxon>Bacteria</taxon>
        <taxon>Pseudomonadati</taxon>
        <taxon>Bacteroidota</taxon>
        <taxon>Sphingobacteriia</taxon>
        <taxon>Sphingobacteriales</taxon>
        <taxon>Sphingobacteriaceae</taxon>
        <taxon>Pedobacter</taxon>
    </lineage>
</organism>
<dbReference type="OrthoDB" id="9788916at2"/>
<dbReference type="PROSITE" id="PS51186">
    <property type="entry name" value="GNAT"/>
    <property type="match status" value="1"/>
</dbReference>
<dbReference type="AlphaFoldDB" id="A0A1W2FAD8"/>